<dbReference type="InterPro" id="IPR017451">
    <property type="entry name" value="F-box-assoc_interact_dom"/>
</dbReference>
<organism evidence="2 3">
    <name type="scientific">Oldenlandia corymbosa var. corymbosa</name>
    <dbReference type="NCBI Taxonomy" id="529605"/>
    <lineage>
        <taxon>Eukaryota</taxon>
        <taxon>Viridiplantae</taxon>
        <taxon>Streptophyta</taxon>
        <taxon>Embryophyta</taxon>
        <taxon>Tracheophyta</taxon>
        <taxon>Spermatophyta</taxon>
        <taxon>Magnoliopsida</taxon>
        <taxon>eudicotyledons</taxon>
        <taxon>Gunneridae</taxon>
        <taxon>Pentapetalae</taxon>
        <taxon>asterids</taxon>
        <taxon>lamiids</taxon>
        <taxon>Gentianales</taxon>
        <taxon>Rubiaceae</taxon>
        <taxon>Rubioideae</taxon>
        <taxon>Spermacoceae</taxon>
        <taxon>Hedyotis-Oldenlandia complex</taxon>
        <taxon>Oldenlandia</taxon>
    </lineage>
</organism>
<dbReference type="PANTHER" id="PTHR31672:SF13">
    <property type="entry name" value="F-BOX PROTEIN CPR30-LIKE"/>
    <property type="match status" value="1"/>
</dbReference>
<dbReference type="SMART" id="SM00256">
    <property type="entry name" value="FBOX"/>
    <property type="match status" value="1"/>
</dbReference>
<evidence type="ECO:0000259" key="1">
    <source>
        <dbReference type="SMART" id="SM00256"/>
    </source>
</evidence>
<dbReference type="InterPro" id="IPR006527">
    <property type="entry name" value="F-box-assoc_dom_typ1"/>
</dbReference>
<gene>
    <name evidence="2" type="ORF">OLC1_LOCUS16937</name>
</gene>
<dbReference type="Pfam" id="PF07734">
    <property type="entry name" value="FBA_1"/>
    <property type="match status" value="1"/>
</dbReference>
<dbReference type="SUPFAM" id="SSF81383">
    <property type="entry name" value="F-box domain"/>
    <property type="match status" value="1"/>
</dbReference>
<dbReference type="PANTHER" id="PTHR31672">
    <property type="entry name" value="BNACNNG10540D PROTEIN"/>
    <property type="match status" value="1"/>
</dbReference>
<dbReference type="EMBL" id="OX459123">
    <property type="protein sequence ID" value="CAI9108954.1"/>
    <property type="molecule type" value="Genomic_DNA"/>
</dbReference>
<sequence>MSDHILNDVIPDILRRLSLDSLMRFRFVSKPWRDLIDVMRISKFIAIKGNTLYSFDWVNEHGSSSQYNATNEKKIQGPSDFQITKHGLETLGSPNGMGIFIYSLKLNSWRELTNVAIPFELGDRYLPSDCAFVNGAFHWFVERKTNPDDFIVSFVLASEEFRKMSHQGVPQMLQEGYYHAYRKSLCSLNGRLCCLVLGMRTMNLWVMKSYGVGSFWTMLISIPIASLPASYVSQSYFRLVALLCKENGKKLMLLRVGDQCGWQKLGIYDLDGKSMKDVFIDGLVQLHV</sequence>
<evidence type="ECO:0000313" key="2">
    <source>
        <dbReference type="EMBL" id="CAI9108954.1"/>
    </source>
</evidence>
<dbReference type="Proteomes" id="UP001161247">
    <property type="component" value="Chromosome 6"/>
</dbReference>
<reference evidence="2" key="1">
    <citation type="submission" date="2023-03" db="EMBL/GenBank/DDBJ databases">
        <authorList>
            <person name="Julca I."/>
        </authorList>
    </citation>
    <scope>NUCLEOTIDE SEQUENCE</scope>
</reference>
<dbReference type="AlphaFoldDB" id="A0AAV1DMI7"/>
<accession>A0AAV1DMI7</accession>
<keyword evidence="3" id="KW-1185">Reference proteome</keyword>
<name>A0AAV1DMI7_OLDCO</name>
<dbReference type="InterPro" id="IPR050796">
    <property type="entry name" value="SCF_F-box_component"/>
</dbReference>
<feature type="domain" description="F-box" evidence="1">
    <location>
        <begin position="5"/>
        <end position="45"/>
    </location>
</feature>
<dbReference type="Pfam" id="PF00646">
    <property type="entry name" value="F-box"/>
    <property type="match status" value="1"/>
</dbReference>
<dbReference type="InterPro" id="IPR001810">
    <property type="entry name" value="F-box_dom"/>
</dbReference>
<protein>
    <submittedName>
        <fullName evidence="2">OLC1v1008674C1</fullName>
    </submittedName>
</protein>
<proteinExistence type="predicted"/>
<evidence type="ECO:0000313" key="3">
    <source>
        <dbReference type="Proteomes" id="UP001161247"/>
    </source>
</evidence>
<dbReference type="InterPro" id="IPR036047">
    <property type="entry name" value="F-box-like_dom_sf"/>
</dbReference>
<dbReference type="NCBIfam" id="TIGR01640">
    <property type="entry name" value="F_box_assoc_1"/>
    <property type="match status" value="1"/>
</dbReference>